<evidence type="ECO:0000313" key="2">
    <source>
        <dbReference type="EMBL" id="GFT61476.1"/>
    </source>
</evidence>
<keyword evidence="1" id="KW-0812">Transmembrane</keyword>
<protein>
    <submittedName>
        <fullName evidence="2">Uncharacterized protein</fullName>
    </submittedName>
</protein>
<comment type="caution">
    <text evidence="2">The sequence shown here is derived from an EMBL/GenBank/DDBJ whole genome shotgun (WGS) entry which is preliminary data.</text>
</comment>
<keyword evidence="3" id="KW-1185">Reference proteome</keyword>
<feature type="transmembrane region" description="Helical" evidence="1">
    <location>
        <begin position="56"/>
        <end position="75"/>
    </location>
</feature>
<organism evidence="2 3">
    <name type="scientific">Nephila pilipes</name>
    <name type="common">Giant wood spider</name>
    <name type="synonym">Nephila maculata</name>
    <dbReference type="NCBI Taxonomy" id="299642"/>
    <lineage>
        <taxon>Eukaryota</taxon>
        <taxon>Metazoa</taxon>
        <taxon>Ecdysozoa</taxon>
        <taxon>Arthropoda</taxon>
        <taxon>Chelicerata</taxon>
        <taxon>Arachnida</taxon>
        <taxon>Araneae</taxon>
        <taxon>Araneomorphae</taxon>
        <taxon>Entelegynae</taxon>
        <taxon>Araneoidea</taxon>
        <taxon>Nephilidae</taxon>
        <taxon>Nephila</taxon>
    </lineage>
</organism>
<accession>A0A8X6TZ19</accession>
<evidence type="ECO:0000313" key="3">
    <source>
        <dbReference type="Proteomes" id="UP000887013"/>
    </source>
</evidence>
<proteinExistence type="predicted"/>
<keyword evidence="1" id="KW-0472">Membrane</keyword>
<evidence type="ECO:0000256" key="1">
    <source>
        <dbReference type="SAM" id="Phobius"/>
    </source>
</evidence>
<dbReference type="EMBL" id="BMAW01067818">
    <property type="protein sequence ID" value="GFT61476.1"/>
    <property type="molecule type" value="Genomic_DNA"/>
</dbReference>
<reference evidence="2" key="1">
    <citation type="submission" date="2020-08" db="EMBL/GenBank/DDBJ databases">
        <title>Multicomponent nature underlies the extraordinary mechanical properties of spider dragline silk.</title>
        <authorList>
            <person name="Kono N."/>
            <person name="Nakamura H."/>
            <person name="Mori M."/>
            <person name="Yoshida Y."/>
            <person name="Ohtoshi R."/>
            <person name="Malay A.D."/>
            <person name="Moran D.A.P."/>
            <person name="Tomita M."/>
            <person name="Numata K."/>
            <person name="Arakawa K."/>
        </authorList>
    </citation>
    <scope>NUCLEOTIDE SEQUENCE</scope>
</reference>
<keyword evidence="1" id="KW-1133">Transmembrane helix</keyword>
<dbReference type="OrthoDB" id="6516389at2759"/>
<gene>
    <name evidence="2" type="ORF">NPIL_689811</name>
</gene>
<name>A0A8X6TZ19_NEPPI</name>
<sequence length="138" mass="16070">MLSAPACARGVPRATAPLLKSVAPVRNLPHSSLNRLLRLSLFSFLESYRKRMLRSYFLIFLLVAWVCGEAAAAYFKAWEDGEERSPSPYEQAMLKRLQTYLDAEDRQQRFPDGDLPAKRQMRYNQCYFNPISCFKRRK</sequence>
<dbReference type="Proteomes" id="UP000887013">
    <property type="component" value="Unassembled WGS sequence"/>
</dbReference>
<dbReference type="AlphaFoldDB" id="A0A8X6TZ19"/>